<feature type="compositionally biased region" description="Basic and acidic residues" evidence="2">
    <location>
        <begin position="162"/>
        <end position="171"/>
    </location>
</feature>
<evidence type="ECO:0000256" key="2">
    <source>
        <dbReference type="SAM" id="MobiDB-lite"/>
    </source>
</evidence>
<feature type="compositionally biased region" description="Polar residues" evidence="2">
    <location>
        <begin position="104"/>
        <end position="117"/>
    </location>
</feature>
<sequence length="214" mass="23916">MRHKYEQVTAKQSEYLRQLDTANAKMKKLQAENDLLLDVVSAGGQWTPPPPLNDPAKPPYQVQQYPHHPSQPLPTAHPHHLPPYPAPSYSYSRSHEGYPPLQPTPTVMQGVPNSNYPGQPPAPTPPHHHHSHHRRSPHLIHVNGEKASSANIAANDYPTRTRTMESNERELPPSNPQILLPPSRSTHPHHHHPQQGPSPPSPPPSSRESNGRHQ</sequence>
<dbReference type="EMBL" id="KN818226">
    <property type="protein sequence ID" value="KIL69022.1"/>
    <property type="molecule type" value="Genomic_DNA"/>
</dbReference>
<reference evidence="3 4" key="1">
    <citation type="submission" date="2014-04" db="EMBL/GenBank/DDBJ databases">
        <title>Evolutionary Origins and Diversification of the Mycorrhizal Mutualists.</title>
        <authorList>
            <consortium name="DOE Joint Genome Institute"/>
            <consortium name="Mycorrhizal Genomics Consortium"/>
            <person name="Kohler A."/>
            <person name="Kuo A."/>
            <person name="Nagy L.G."/>
            <person name="Floudas D."/>
            <person name="Copeland A."/>
            <person name="Barry K.W."/>
            <person name="Cichocki N."/>
            <person name="Veneault-Fourrey C."/>
            <person name="LaButti K."/>
            <person name="Lindquist E.A."/>
            <person name="Lipzen A."/>
            <person name="Lundell T."/>
            <person name="Morin E."/>
            <person name="Murat C."/>
            <person name="Riley R."/>
            <person name="Ohm R."/>
            <person name="Sun H."/>
            <person name="Tunlid A."/>
            <person name="Henrissat B."/>
            <person name="Grigoriev I.V."/>
            <person name="Hibbett D.S."/>
            <person name="Martin F."/>
        </authorList>
    </citation>
    <scope>NUCLEOTIDE SEQUENCE [LARGE SCALE GENOMIC DNA]</scope>
    <source>
        <strain evidence="3 4">Koide BX008</strain>
    </source>
</reference>
<evidence type="ECO:0000313" key="4">
    <source>
        <dbReference type="Proteomes" id="UP000054549"/>
    </source>
</evidence>
<feature type="compositionally biased region" description="Low complexity" evidence="2">
    <location>
        <begin position="59"/>
        <end position="76"/>
    </location>
</feature>
<feature type="compositionally biased region" description="Pro residues" evidence="2">
    <location>
        <begin position="47"/>
        <end position="58"/>
    </location>
</feature>
<accession>A0A0C2X472</accession>
<keyword evidence="1" id="KW-0175">Coiled coil</keyword>
<dbReference type="InParanoid" id="A0A0C2X472"/>
<name>A0A0C2X472_AMAMK</name>
<feature type="region of interest" description="Disordered" evidence="2">
    <location>
        <begin position="41"/>
        <end position="214"/>
    </location>
</feature>
<dbReference type="AlphaFoldDB" id="A0A0C2X472"/>
<evidence type="ECO:0000313" key="3">
    <source>
        <dbReference type="EMBL" id="KIL69022.1"/>
    </source>
</evidence>
<gene>
    <name evidence="3" type="ORF">M378DRAFT_157259</name>
</gene>
<dbReference type="Proteomes" id="UP000054549">
    <property type="component" value="Unassembled WGS sequence"/>
</dbReference>
<dbReference type="HOGENOM" id="CLU_1288614_0_0_1"/>
<feature type="coiled-coil region" evidence="1">
    <location>
        <begin position="12"/>
        <end position="39"/>
    </location>
</feature>
<dbReference type="OrthoDB" id="2442602at2759"/>
<feature type="compositionally biased region" description="Basic residues" evidence="2">
    <location>
        <begin position="126"/>
        <end position="138"/>
    </location>
</feature>
<evidence type="ECO:0000256" key="1">
    <source>
        <dbReference type="SAM" id="Coils"/>
    </source>
</evidence>
<feature type="compositionally biased region" description="Pro residues" evidence="2">
    <location>
        <begin position="196"/>
        <end position="205"/>
    </location>
</feature>
<proteinExistence type="predicted"/>
<protein>
    <submittedName>
        <fullName evidence="3">Uncharacterized protein</fullName>
    </submittedName>
</protein>
<organism evidence="3 4">
    <name type="scientific">Amanita muscaria (strain Koide BX008)</name>
    <dbReference type="NCBI Taxonomy" id="946122"/>
    <lineage>
        <taxon>Eukaryota</taxon>
        <taxon>Fungi</taxon>
        <taxon>Dikarya</taxon>
        <taxon>Basidiomycota</taxon>
        <taxon>Agaricomycotina</taxon>
        <taxon>Agaricomycetes</taxon>
        <taxon>Agaricomycetidae</taxon>
        <taxon>Agaricales</taxon>
        <taxon>Pluteineae</taxon>
        <taxon>Amanitaceae</taxon>
        <taxon>Amanita</taxon>
    </lineage>
</organism>
<keyword evidence="4" id="KW-1185">Reference proteome</keyword>